<evidence type="ECO:0000256" key="1">
    <source>
        <dbReference type="SAM" id="Phobius"/>
    </source>
</evidence>
<dbReference type="EMBL" id="BOPG01000085">
    <property type="protein sequence ID" value="GIJ63011.1"/>
    <property type="molecule type" value="Genomic_DNA"/>
</dbReference>
<feature type="transmembrane region" description="Helical" evidence="1">
    <location>
        <begin position="144"/>
        <end position="163"/>
    </location>
</feature>
<comment type="caution">
    <text evidence="2">The sequence shown here is derived from an EMBL/GenBank/DDBJ whole genome shotgun (WGS) entry which is preliminary data.</text>
</comment>
<feature type="transmembrane region" description="Helical" evidence="1">
    <location>
        <begin position="52"/>
        <end position="75"/>
    </location>
</feature>
<feature type="transmembrane region" description="Helical" evidence="1">
    <location>
        <begin position="228"/>
        <end position="248"/>
    </location>
</feature>
<feature type="transmembrane region" description="Helical" evidence="1">
    <location>
        <begin position="96"/>
        <end position="124"/>
    </location>
</feature>
<evidence type="ECO:0000313" key="3">
    <source>
        <dbReference type="Proteomes" id="UP000612585"/>
    </source>
</evidence>
<dbReference type="Proteomes" id="UP000612585">
    <property type="component" value="Unassembled WGS sequence"/>
</dbReference>
<evidence type="ECO:0000313" key="2">
    <source>
        <dbReference type="EMBL" id="GIJ63011.1"/>
    </source>
</evidence>
<feature type="transmembrane region" description="Helical" evidence="1">
    <location>
        <begin position="170"/>
        <end position="191"/>
    </location>
</feature>
<name>A0A8J4E639_9ACTN</name>
<proteinExistence type="predicted"/>
<feature type="transmembrane region" description="Helical" evidence="1">
    <location>
        <begin position="28"/>
        <end position="46"/>
    </location>
</feature>
<protein>
    <submittedName>
        <fullName evidence="2">Uncharacterized protein</fullName>
    </submittedName>
</protein>
<sequence length="293" mass="30638">MSATISDTGSTFGVLARQEIRNYLRAKLFWFGAALTLAVDVTMLVTNDPSSSGAYMIAPAALLGVLGLVVMYGLTRRSDHAAEAAGAVAVSERTRTLALASATVVPLSVAVLSFIVAVVTWYVHPPAGYVVPPGISNAFVHAQMFGDGVLCAVGGPLLGLLLARYFPKRGIAAVASVLLVIATILLQGGLIGGGQPYRVFWVWTYFLTQSAEGGPGQHHFTTNPGNPFLWLLYLVTLCALGIVVAVRHDPECDRATLGKVAIGLIVVAVALGVLTMTVGFTESIVSPDVCPVC</sequence>
<keyword evidence="3" id="KW-1185">Reference proteome</keyword>
<accession>A0A8J4E639</accession>
<gene>
    <name evidence="2" type="ORF">Vau01_105270</name>
</gene>
<reference evidence="2" key="1">
    <citation type="submission" date="2021-01" db="EMBL/GenBank/DDBJ databases">
        <title>Whole genome shotgun sequence of Virgisporangium aurantiacum NBRC 16421.</title>
        <authorList>
            <person name="Komaki H."/>
            <person name="Tamura T."/>
        </authorList>
    </citation>
    <scope>NUCLEOTIDE SEQUENCE</scope>
    <source>
        <strain evidence="2">NBRC 16421</strain>
    </source>
</reference>
<organism evidence="2 3">
    <name type="scientific">Virgisporangium aurantiacum</name>
    <dbReference type="NCBI Taxonomy" id="175570"/>
    <lineage>
        <taxon>Bacteria</taxon>
        <taxon>Bacillati</taxon>
        <taxon>Actinomycetota</taxon>
        <taxon>Actinomycetes</taxon>
        <taxon>Micromonosporales</taxon>
        <taxon>Micromonosporaceae</taxon>
        <taxon>Virgisporangium</taxon>
    </lineage>
</organism>
<keyword evidence="1" id="KW-0812">Transmembrane</keyword>
<dbReference type="RefSeq" id="WP_204008998.1">
    <property type="nucleotide sequence ID" value="NZ_BOPG01000085.1"/>
</dbReference>
<dbReference type="AlphaFoldDB" id="A0A8J4E639"/>
<keyword evidence="1" id="KW-0472">Membrane</keyword>
<feature type="transmembrane region" description="Helical" evidence="1">
    <location>
        <begin position="260"/>
        <end position="280"/>
    </location>
</feature>
<keyword evidence="1" id="KW-1133">Transmembrane helix</keyword>